<evidence type="ECO:0008006" key="3">
    <source>
        <dbReference type="Google" id="ProtNLM"/>
    </source>
</evidence>
<comment type="caution">
    <text evidence="1">The sequence shown here is derived from an EMBL/GenBank/DDBJ whole genome shotgun (WGS) entry which is preliminary data.</text>
</comment>
<keyword evidence="2" id="KW-1185">Reference proteome</keyword>
<evidence type="ECO:0000313" key="1">
    <source>
        <dbReference type="EMBL" id="MEI4278495.1"/>
    </source>
</evidence>
<organism evidence="1 2">
    <name type="scientific">Klenkia terrae</name>
    <dbReference type="NCBI Taxonomy" id="1052259"/>
    <lineage>
        <taxon>Bacteria</taxon>
        <taxon>Bacillati</taxon>
        <taxon>Actinomycetota</taxon>
        <taxon>Actinomycetes</taxon>
        <taxon>Geodermatophilales</taxon>
        <taxon>Geodermatophilaceae</taxon>
        <taxon>Klenkia</taxon>
    </lineage>
</organism>
<name>A0ABU8E4L2_9ACTN</name>
<dbReference type="RefSeq" id="WP_225236136.1">
    <property type="nucleotide sequence ID" value="NZ_JBAPLV010000007.1"/>
</dbReference>
<sequence>MNTPTGQTVTYYSIQRPSAQSAPSPQEPDSEWVSIDVQVCYDATALNFDNNQSWVLIDDNNGNYGPSNTGYSQFPAPKFPFGDITVVAGQCIRGWIVYPVLVDATIVNIAYLPYGATSPVRWTP</sequence>
<protein>
    <recommendedName>
        <fullName evidence="3">DUF4352 domain-containing protein</fullName>
    </recommendedName>
</protein>
<reference evidence="1 2" key="1">
    <citation type="submission" date="2024-03" db="EMBL/GenBank/DDBJ databases">
        <title>Draft genome sequence of Klenkia terrae.</title>
        <authorList>
            <person name="Duangmal K."/>
            <person name="Chantavorakit T."/>
        </authorList>
    </citation>
    <scope>NUCLEOTIDE SEQUENCE [LARGE SCALE GENOMIC DNA]</scope>
    <source>
        <strain evidence="1 2">JCM 17786</strain>
    </source>
</reference>
<evidence type="ECO:0000313" key="2">
    <source>
        <dbReference type="Proteomes" id="UP001373496"/>
    </source>
</evidence>
<dbReference type="EMBL" id="JBAPLV010000007">
    <property type="protein sequence ID" value="MEI4278495.1"/>
    <property type="molecule type" value="Genomic_DNA"/>
</dbReference>
<dbReference type="Proteomes" id="UP001373496">
    <property type="component" value="Unassembled WGS sequence"/>
</dbReference>
<proteinExistence type="predicted"/>
<gene>
    <name evidence="1" type="ORF">UXQ13_08455</name>
</gene>
<accession>A0ABU8E4L2</accession>